<dbReference type="Proteomes" id="UP000634229">
    <property type="component" value="Unassembled WGS sequence"/>
</dbReference>
<feature type="region of interest" description="Disordered" evidence="1">
    <location>
        <begin position="95"/>
        <end position="124"/>
    </location>
</feature>
<reference evidence="3 4" key="1">
    <citation type="submission" date="2021-01" db="EMBL/GenBank/DDBJ databases">
        <title>WGS of actinomycetes isolated from Thailand.</title>
        <authorList>
            <person name="Thawai C."/>
        </authorList>
    </citation>
    <scope>NUCLEOTIDE SEQUENCE [LARGE SCALE GENOMIC DNA]</scope>
    <source>
        <strain evidence="3 4">CA1R205</strain>
    </source>
</reference>
<accession>A0ABS1NEY3</accession>
<name>A0ABS1NEY3_9ACTN</name>
<sequence>MGAGCLNAGTRGRGVKEIELADAVAAVRDELLAAAARGAGADLAFRVGPVELEFAVELRADAKAKAGFKAWVLSGDAETALARGRTHRVMVTLTPQRPDGGDLFVHGGAGQEPGPGDVSGHLED</sequence>
<proteinExistence type="predicted"/>
<dbReference type="InterPro" id="IPR045608">
    <property type="entry name" value="Trypco2"/>
</dbReference>
<comment type="caution">
    <text evidence="3">The sequence shown here is derived from an EMBL/GenBank/DDBJ whole genome shotgun (WGS) entry which is preliminary data.</text>
</comment>
<dbReference type="EMBL" id="JAERRF010000009">
    <property type="protein sequence ID" value="MBL1098425.1"/>
    <property type="molecule type" value="Genomic_DNA"/>
</dbReference>
<evidence type="ECO:0000313" key="4">
    <source>
        <dbReference type="Proteomes" id="UP000634229"/>
    </source>
</evidence>
<feature type="domain" description="Trypsin-co-occurring" evidence="2">
    <location>
        <begin position="18"/>
        <end position="95"/>
    </location>
</feature>
<keyword evidence="4" id="KW-1185">Reference proteome</keyword>
<evidence type="ECO:0000313" key="3">
    <source>
        <dbReference type="EMBL" id="MBL1098425.1"/>
    </source>
</evidence>
<organism evidence="3 4">
    <name type="scientific">Streptomyces coffeae</name>
    <dbReference type="NCBI Taxonomy" id="621382"/>
    <lineage>
        <taxon>Bacteria</taxon>
        <taxon>Bacillati</taxon>
        <taxon>Actinomycetota</taxon>
        <taxon>Actinomycetes</taxon>
        <taxon>Kitasatosporales</taxon>
        <taxon>Streptomycetaceae</taxon>
        <taxon>Streptomyces</taxon>
    </lineage>
</organism>
<dbReference type="Pfam" id="PF19631">
    <property type="entry name" value="Trypco2"/>
    <property type="match status" value="1"/>
</dbReference>
<evidence type="ECO:0000256" key="1">
    <source>
        <dbReference type="SAM" id="MobiDB-lite"/>
    </source>
</evidence>
<evidence type="ECO:0000259" key="2">
    <source>
        <dbReference type="Pfam" id="PF19631"/>
    </source>
</evidence>
<protein>
    <recommendedName>
        <fullName evidence="2">Trypsin-co-occurring domain-containing protein</fullName>
    </recommendedName>
</protein>
<gene>
    <name evidence="3" type="ORF">JK363_17485</name>
</gene>